<accession>A0A4Y2MUR4</accession>
<dbReference type="Proteomes" id="UP000499080">
    <property type="component" value="Unassembled WGS sequence"/>
</dbReference>
<organism evidence="2 3">
    <name type="scientific">Araneus ventricosus</name>
    <name type="common">Orbweaver spider</name>
    <name type="synonym">Epeira ventricosa</name>
    <dbReference type="NCBI Taxonomy" id="182803"/>
    <lineage>
        <taxon>Eukaryota</taxon>
        <taxon>Metazoa</taxon>
        <taxon>Ecdysozoa</taxon>
        <taxon>Arthropoda</taxon>
        <taxon>Chelicerata</taxon>
        <taxon>Arachnida</taxon>
        <taxon>Araneae</taxon>
        <taxon>Araneomorphae</taxon>
        <taxon>Entelegynae</taxon>
        <taxon>Araneoidea</taxon>
        <taxon>Araneidae</taxon>
        <taxon>Araneus</taxon>
    </lineage>
</organism>
<gene>
    <name evidence="2" type="ORF">AVEN_211194_1</name>
</gene>
<feature type="compositionally biased region" description="Polar residues" evidence="1">
    <location>
        <begin position="1"/>
        <end position="24"/>
    </location>
</feature>
<reference evidence="2 3" key="1">
    <citation type="journal article" date="2019" name="Sci. Rep.">
        <title>Orb-weaving spider Araneus ventricosus genome elucidates the spidroin gene catalogue.</title>
        <authorList>
            <person name="Kono N."/>
            <person name="Nakamura H."/>
            <person name="Ohtoshi R."/>
            <person name="Moran D.A.P."/>
            <person name="Shinohara A."/>
            <person name="Yoshida Y."/>
            <person name="Fujiwara M."/>
            <person name="Mori M."/>
            <person name="Tomita M."/>
            <person name="Arakawa K."/>
        </authorList>
    </citation>
    <scope>NUCLEOTIDE SEQUENCE [LARGE SCALE GENOMIC DNA]</scope>
</reference>
<sequence>TGNRMGLSCSSQKDMSSTFSNPVTSAGGENIEYLPPQSPRIPSQESSRRRG</sequence>
<name>A0A4Y2MUR4_ARAVE</name>
<feature type="region of interest" description="Disordered" evidence="1">
    <location>
        <begin position="1"/>
        <end position="51"/>
    </location>
</feature>
<dbReference type="EMBL" id="BGPR01124611">
    <property type="protein sequence ID" value="GBN30064.1"/>
    <property type="molecule type" value="Genomic_DNA"/>
</dbReference>
<evidence type="ECO:0000256" key="1">
    <source>
        <dbReference type="SAM" id="MobiDB-lite"/>
    </source>
</evidence>
<evidence type="ECO:0000313" key="2">
    <source>
        <dbReference type="EMBL" id="GBN30064.1"/>
    </source>
</evidence>
<proteinExistence type="predicted"/>
<keyword evidence="3" id="KW-1185">Reference proteome</keyword>
<dbReference type="AlphaFoldDB" id="A0A4Y2MUR4"/>
<evidence type="ECO:0000313" key="3">
    <source>
        <dbReference type="Proteomes" id="UP000499080"/>
    </source>
</evidence>
<comment type="caution">
    <text evidence="2">The sequence shown here is derived from an EMBL/GenBank/DDBJ whole genome shotgun (WGS) entry which is preliminary data.</text>
</comment>
<protein>
    <submittedName>
        <fullName evidence="2">Uncharacterized protein</fullName>
    </submittedName>
</protein>
<feature type="non-terminal residue" evidence="2">
    <location>
        <position position="1"/>
    </location>
</feature>